<dbReference type="PANTHER" id="PTHR43317">
    <property type="entry name" value="THERMOSPERMINE SYNTHASE ACAULIS5"/>
    <property type="match status" value="1"/>
</dbReference>
<dbReference type="RefSeq" id="WP_189494829.1">
    <property type="nucleotide sequence ID" value="NZ_BMZT01000002.1"/>
</dbReference>
<dbReference type="EMBL" id="JBHLTF010000033">
    <property type="protein sequence ID" value="MFC0718699.1"/>
    <property type="molecule type" value="Genomic_DNA"/>
</dbReference>
<dbReference type="Pfam" id="PF01564">
    <property type="entry name" value="Spermine_synth"/>
    <property type="match status" value="1"/>
</dbReference>
<dbReference type="GO" id="GO:0016740">
    <property type="term" value="F:transferase activity"/>
    <property type="evidence" value="ECO:0007669"/>
    <property type="project" value="UniProtKB-KW"/>
</dbReference>
<dbReference type="Gene3D" id="3.40.50.150">
    <property type="entry name" value="Vaccinia Virus protein VP39"/>
    <property type="match status" value="1"/>
</dbReference>
<dbReference type="SUPFAM" id="SSF53335">
    <property type="entry name" value="S-adenosyl-L-methionine-dependent methyltransferases"/>
    <property type="match status" value="1"/>
</dbReference>
<dbReference type="InterPro" id="IPR029063">
    <property type="entry name" value="SAM-dependent_MTases_sf"/>
</dbReference>
<keyword evidence="1" id="KW-0620">Polyamine biosynthesis</keyword>
<evidence type="ECO:0000313" key="3">
    <source>
        <dbReference type="Proteomes" id="UP001589898"/>
    </source>
</evidence>
<comment type="caution">
    <text evidence="2">The sequence shown here is derived from an EMBL/GenBank/DDBJ whole genome shotgun (WGS) entry which is preliminary data.</text>
</comment>
<proteinExistence type="predicted"/>
<dbReference type="PANTHER" id="PTHR43317:SF11">
    <property type="entry name" value="POLYAMINE AMINOPROPYLTRANSFERASE 2"/>
    <property type="match status" value="1"/>
</dbReference>
<gene>
    <name evidence="2" type="ORF">ACFFFU_13255</name>
</gene>
<protein>
    <submittedName>
        <fullName evidence="2">Transferase</fullName>
    </submittedName>
</protein>
<keyword evidence="2" id="KW-0808">Transferase</keyword>
<name>A0ABV6T023_9GAMM</name>
<dbReference type="Proteomes" id="UP001589898">
    <property type="component" value="Unassembled WGS sequence"/>
</dbReference>
<reference evidence="2 3" key="1">
    <citation type="submission" date="2024-09" db="EMBL/GenBank/DDBJ databases">
        <authorList>
            <person name="Sun Q."/>
            <person name="Mori K."/>
        </authorList>
    </citation>
    <scope>NUCLEOTIDE SEQUENCE [LARGE SCALE GENOMIC DNA]</scope>
    <source>
        <strain evidence="2 3">KCTC 52403</strain>
    </source>
</reference>
<evidence type="ECO:0000313" key="2">
    <source>
        <dbReference type="EMBL" id="MFC0718699.1"/>
    </source>
</evidence>
<evidence type="ECO:0000256" key="1">
    <source>
        <dbReference type="ARBA" id="ARBA00023115"/>
    </source>
</evidence>
<organism evidence="2 3">
    <name type="scientific">Luteimonas padinae</name>
    <dbReference type="NCBI Taxonomy" id="1714359"/>
    <lineage>
        <taxon>Bacteria</taxon>
        <taxon>Pseudomonadati</taxon>
        <taxon>Pseudomonadota</taxon>
        <taxon>Gammaproteobacteria</taxon>
        <taxon>Lysobacterales</taxon>
        <taxon>Lysobacteraceae</taxon>
        <taxon>Luteimonas</taxon>
    </lineage>
</organism>
<keyword evidence="3" id="KW-1185">Reference proteome</keyword>
<sequence length="278" mass="29799">MAGQGRGPGWLSSWFARLRGAGAVDPTGLPLPPVRLRRHDGHVSLQFRRGQTQSRMRGAEPDRLLIDYTRTMLAALLWQPRPVRIGIVGLGGGSQVKFLHRHLAQARLEVVENHPGVIALRREFGIPDDDARLEVLLDDGARFVAARPGRYDLLLVDGYDASGIPAALSTPAFHAACRDALAPGGVMASNLHGDNPAPRIERLREAFGPDQVLVVEEEKMSNQVAFAWTGDAPDGRDACVAAVHAALPAPARRELAVVLERIAHALRGRGGGSAACAS</sequence>
<accession>A0ABV6T023</accession>